<dbReference type="EMBL" id="QJOW01000003">
    <property type="protein sequence ID" value="KAB7515449.1"/>
    <property type="molecule type" value="Genomic_DNA"/>
</dbReference>
<dbReference type="RefSeq" id="WP_152120444.1">
    <property type="nucleotide sequence ID" value="NZ_QJOW01000003.1"/>
</dbReference>
<gene>
    <name evidence="5" type="ORF">DM867_05160</name>
    <name evidence="4" type="ORF">DMP03_09535</name>
    <name evidence="3" type="ORF">DP108_12895</name>
</gene>
<keyword evidence="8" id="KW-1185">Reference proteome</keyword>
<accession>A0A5N5UGC9</accession>
<feature type="region of interest" description="Disordered" evidence="2">
    <location>
        <begin position="336"/>
        <end position="359"/>
    </location>
</feature>
<comment type="caution">
    <text evidence="3">The sequence shown here is derived from an EMBL/GenBank/DDBJ whole genome shotgun (WGS) entry which is preliminary data.</text>
</comment>
<dbReference type="AlphaFoldDB" id="A0A5N5U4E9"/>
<dbReference type="InterPro" id="IPR055542">
    <property type="entry name" value="DUF7118"/>
</dbReference>
<evidence type="ECO:0000313" key="4">
    <source>
        <dbReference type="EMBL" id="KAB7515449.1"/>
    </source>
</evidence>
<evidence type="ECO:0000313" key="5">
    <source>
        <dbReference type="EMBL" id="KAB7516502.1"/>
    </source>
</evidence>
<keyword evidence="1" id="KW-0175">Coiled coil</keyword>
<organism evidence="3 6">
    <name type="scientific">Halosegnis rubeus</name>
    <dbReference type="NCBI Taxonomy" id="2212850"/>
    <lineage>
        <taxon>Archaea</taxon>
        <taxon>Methanobacteriati</taxon>
        <taxon>Methanobacteriota</taxon>
        <taxon>Stenosarchaea group</taxon>
        <taxon>Halobacteria</taxon>
        <taxon>Halobacteriales</taxon>
        <taxon>Natronomonadaceae</taxon>
        <taxon>Halosegnis</taxon>
    </lineage>
</organism>
<protein>
    <submittedName>
        <fullName evidence="3">Uncharacterized protein</fullName>
    </submittedName>
</protein>
<accession>A0A5N5U4E9</accession>
<dbReference type="Pfam" id="PF23432">
    <property type="entry name" value="DUF7118"/>
    <property type="match status" value="1"/>
</dbReference>
<dbReference type="EMBL" id="QKKZ01000001">
    <property type="protein sequence ID" value="KAB7516502.1"/>
    <property type="molecule type" value="Genomic_DNA"/>
</dbReference>
<evidence type="ECO:0000256" key="2">
    <source>
        <dbReference type="SAM" id="MobiDB-lite"/>
    </source>
</evidence>
<evidence type="ECO:0000256" key="1">
    <source>
        <dbReference type="SAM" id="Coils"/>
    </source>
</evidence>
<sequence>MSDAPDPERARAALRRAADEYERVREAVEEAGGESAVRQTTGAYRRFRRLLADNEESATGSGFQEYIQFQEAVASATEELDESMPAYEAFEAADDAVHVNRLSASDFENAREALDPAREYADLLVEWEAAGELLRETRREAGDRLDALDDEIETAERLLELGEADLGAPVEQLRDPIERYNEGVLADFERLKREASARDLFGVIESADSYPLVEFRDPPTRMREYVESDPVGEEPVKTLLEYADYSAEKLGHYVDNPGDLNRFVATNQTYLANLDASPLTVAYPPPEAGELEYECKEYIAVCNRFADEETLAALREVRSLPSETEYERLREAAESLETLTDEERDRLQAGEVEPQLEACRTERAALEETLDATPEP</sequence>
<reference evidence="6 7" key="1">
    <citation type="submission" date="2019-10" db="EMBL/GenBank/DDBJ databases">
        <title>Unraveling microbial dark matter from salterns through culturing: the case of the genus Halosegnis.</title>
        <authorList>
            <person name="Duran-Viseras A."/>
            <person name="Andrei A.-S."/>
            <person name="Vera-Gargallo B."/>
            <person name="Ghai R."/>
            <person name="Sanchez-Porro C."/>
            <person name="Ventosa A."/>
        </authorList>
    </citation>
    <scope>NUCLEOTIDE SEQUENCE [LARGE SCALE GENOMIC DNA]</scope>
    <source>
        <strain evidence="4 7">F17-44</strain>
        <strain evidence="5 8">F18-79</strain>
        <strain evidence="3 6">F19-13</strain>
    </source>
</reference>
<evidence type="ECO:0000313" key="8">
    <source>
        <dbReference type="Proteomes" id="UP000326865"/>
    </source>
</evidence>
<evidence type="ECO:0000313" key="3">
    <source>
        <dbReference type="EMBL" id="KAB7513480.1"/>
    </source>
</evidence>
<proteinExistence type="predicted"/>
<evidence type="ECO:0000313" key="6">
    <source>
        <dbReference type="Proteomes" id="UP000326207"/>
    </source>
</evidence>
<dbReference type="EMBL" id="QMDY01000012">
    <property type="protein sequence ID" value="KAB7513480.1"/>
    <property type="molecule type" value="Genomic_DNA"/>
</dbReference>
<evidence type="ECO:0000313" key="7">
    <source>
        <dbReference type="Proteomes" id="UP000326302"/>
    </source>
</evidence>
<dbReference type="OrthoDB" id="204360at2157"/>
<name>A0A5N5U4E9_9EURY</name>
<accession>A0A5N5UAR6</accession>
<dbReference type="Proteomes" id="UP000326302">
    <property type="component" value="Unassembled WGS sequence"/>
</dbReference>
<feature type="coiled-coil region" evidence="1">
    <location>
        <begin position="138"/>
        <end position="165"/>
    </location>
</feature>
<dbReference type="Proteomes" id="UP000326207">
    <property type="component" value="Unassembled WGS sequence"/>
</dbReference>
<dbReference type="Proteomes" id="UP000326865">
    <property type="component" value="Unassembled WGS sequence"/>
</dbReference>